<protein>
    <submittedName>
        <fullName evidence="1">Uncharacterized protein</fullName>
    </submittedName>
</protein>
<dbReference type="AlphaFoldDB" id="A0A948TF62"/>
<dbReference type="EMBL" id="JAHLFE010000060">
    <property type="protein sequence ID" value="MBU3843876.1"/>
    <property type="molecule type" value="Genomic_DNA"/>
</dbReference>
<evidence type="ECO:0000313" key="2">
    <source>
        <dbReference type="Proteomes" id="UP000733611"/>
    </source>
</evidence>
<reference evidence="1" key="2">
    <citation type="submission" date="2021-04" db="EMBL/GenBank/DDBJ databases">
        <authorList>
            <person name="Gilroy R."/>
        </authorList>
    </citation>
    <scope>NUCLEOTIDE SEQUENCE</scope>
    <source>
        <strain evidence="1">378</strain>
    </source>
</reference>
<gene>
    <name evidence="1" type="ORF">H9847_03245</name>
</gene>
<accession>A0A948TF62</accession>
<organism evidence="1 2">
    <name type="scientific">Candidatus Anaerobiospirillum pullicola</name>
    <dbReference type="NCBI Taxonomy" id="2838451"/>
    <lineage>
        <taxon>Bacteria</taxon>
        <taxon>Pseudomonadati</taxon>
        <taxon>Pseudomonadota</taxon>
        <taxon>Gammaproteobacteria</taxon>
        <taxon>Aeromonadales</taxon>
        <taxon>Succinivibrionaceae</taxon>
        <taxon>Anaerobiospirillum</taxon>
    </lineage>
</organism>
<name>A0A948TF62_9GAMM</name>
<sequence length="458" mass="52359">MWYLQDLTQEQLQSRFAATPAPSSIAALLGANSPHVSTPITMQEFLAHVRTLEQSMYERGWTMIGSRNKVPNLHKWKDPSREEMHQWAQDNLQSAIANSLNIRLADTSTIALDCDFNSPELMQAFITVLRAYLFLSPDEIYTCAGKKGAKIFFRYLQVDPDESLPRALGYDCYSPHHDQDNDFKQVLEIKSDLSTMAGLYGKVNNKMVVYGPYEFYQYIAAASPYDLPKLTLADIQALNWRYCAVCSTLHMRFTGDNGERIMPEVRQGSLLEEALCSVILLTALMQPLYTTSCPLQYALFCVDTCNFFDMLQAWLLFAGQYSAYLVLEYLWRDGMANYHSPLAETRPWQDLKDKLRAADERDAWHWVWSKSNRLFSQIQADKLRLHPRIAMMAGRELSIEDARLLTSAVTSVPFTVMALSKETKLSLKQKMDLFRDGLKHPQLKIFPKWQGPAVNPAS</sequence>
<reference evidence="1" key="1">
    <citation type="journal article" date="2021" name="PeerJ">
        <title>Extensive microbial diversity within the chicken gut microbiome revealed by metagenomics and culture.</title>
        <authorList>
            <person name="Gilroy R."/>
            <person name="Ravi A."/>
            <person name="Getino M."/>
            <person name="Pursley I."/>
            <person name="Horton D.L."/>
            <person name="Alikhan N.F."/>
            <person name="Baker D."/>
            <person name="Gharbi K."/>
            <person name="Hall N."/>
            <person name="Watson M."/>
            <person name="Adriaenssens E.M."/>
            <person name="Foster-Nyarko E."/>
            <person name="Jarju S."/>
            <person name="Secka A."/>
            <person name="Antonio M."/>
            <person name="Oren A."/>
            <person name="Chaudhuri R.R."/>
            <person name="La Ragione R."/>
            <person name="Hildebrand F."/>
            <person name="Pallen M.J."/>
        </authorList>
    </citation>
    <scope>NUCLEOTIDE SEQUENCE</scope>
    <source>
        <strain evidence="1">378</strain>
    </source>
</reference>
<evidence type="ECO:0000313" key="1">
    <source>
        <dbReference type="EMBL" id="MBU3843876.1"/>
    </source>
</evidence>
<comment type="caution">
    <text evidence="1">The sequence shown here is derived from an EMBL/GenBank/DDBJ whole genome shotgun (WGS) entry which is preliminary data.</text>
</comment>
<proteinExistence type="predicted"/>
<dbReference type="Proteomes" id="UP000733611">
    <property type="component" value="Unassembled WGS sequence"/>
</dbReference>